<dbReference type="Pfam" id="PF07173">
    <property type="entry name" value="GRDP-like"/>
    <property type="match status" value="1"/>
</dbReference>
<accession>A0A1B8AVE3</accession>
<dbReference type="InterPro" id="IPR009836">
    <property type="entry name" value="GRDP-like"/>
</dbReference>
<proteinExistence type="predicted"/>
<keyword evidence="2" id="KW-1185">Reference proteome</keyword>
<dbReference type="AlphaFoldDB" id="A0A1B8AVE3"/>
<name>A0A1B8AVE3_FUSPO</name>
<sequence>MALEHRLTKLSLHQRGKDIVSAPERPNDATGKPYELAYKAEDVPVIPDSSIFKFENIPNGNSTTNPKTPDLALPNVAECATHLEFLETLFVLRQNILVSKDLDEVMQTEPRREEKTGAQGDTKTFKDENLWERRQIKWPLYVEFATIRFLAWRKEFNTSTITEITRHNLPPLDILMVWHSFLLNPKLFCNTCSEEPFFSIKFPWEHIHEAIDNNEWQFTLNSIASGRYENSHGFAPDLFSDMVSWKRLTYATRREIPRMGIKRVLYSPKVYESPCKEYNNLFETIGSTLAEQLRDAVIRQASFVDKMNSHMWIRSPALEGTIRRGISRYLNFCKLIKMSKSTVVPTLDIDLIWHTHQCTAKYYGRAMKVLAGKFVNHDDTIEKPQLGDGFTETRSLYRVHFGQEYRACGCWDCQALLTELEKVLERGEEPDIDDIAARVKEDVFYHRAVEWSRRHRVTLPMRRRSIIGAVPL</sequence>
<dbReference type="PANTHER" id="PTHR34365:SF7">
    <property type="entry name" value="GLYCINE-RICH DOMAIN-CONTAINING PROTEIN 1"/>
    <property type="match status" value="1"/>
</dbReference>
<dbReference type="PANTHER" id="PTHR34365">
    <property type="entry name" value="ENOLASE (DUF1399)"/>
    <property type="match status" value="1"/>
</dbReference>
<organism evidence="1 2">
    <name type="scientific">Fusarium poae</name>
    <dbReference type="NCBI Taxonomy" id="36050"/>
    <lineage>
        <taxon>Eukaryota</taxon>
        <taxon>Fungi</taxon>
        <taxon>Dikarya</taxon>
        <taxon>Ascomycota</taxon>
        <taxon>Pezizomycotina</taxon>
        <taxon>Sordariomycetes</taxon>
        <taxon>Hypocreomycetidae</taxon>
        <taxon>Hypocreales</taxon>
        <taxon>Nectriaceae</taxon>
        <taxon>Fusarium</taxon>
    </lineage>
</organism>
<comment type="caution">
    <text evidence="1">The sequence shown here is derived from an EMBL/GenBank/DDBJ whole genome shotgun (WGS) entry which is preliminary data.</text>
</comment>
<evidence type="ECO:0000313" key="2">
    <source>
        <dbReference type="Proteomes" id="UP000091967"/>
    </source>
</evidence>
<evidence type="ECO:0008006" key="3">
    <source>
        <dbReference type="Google" id="ProtNLM"/>
    </source>
</evidence>
<reference evidence="1 2" key="1">
    <citation type="submission" date="2016-06" db="EMBL/GenBank/DDBJ databases">
        <title>Living apart together: crosstalk between the core and supernumerary genomes in a fungal plant pathogen.</title>
        <authorList>
            <person name="Vanheule A."/>
            <person name="Audenaert K."/>
            <person name="Warris S."/>
            <person name="Van De Geest H."/>
            <person name="Schijlen E."/>
            <person name="Hofte M."/>
            <person name="De Saeger S."/>
            <person name="Haesaert G."/>
            <person name="Waalwijk C."/>
            <person name="Van Der Lee T."/>
        </authorList>
    </citation>
    <scope>NUCLEOTIDE SEQUENCE [LARGE SCALE GENOMIC DNA]</scope>
    <source>
        <strain evidence="1 2">2516</strain>
    </source>
</reference>
<dbReference type="EMBL" id="LYXU01000002">
    <property type="protein sequence ID" value="OBS24492.1"/>
    <property type="molecule type" value="Genomic_DNA"/>
</dbReference>
<gene>
    <name evidence="1" type="ORF">FPOA_05033</name>
</gene>
<protein>
    <recommendedName>
        <fullName evidence="3">Glycine-rich domain-containing protein 1</fullName>
    </recommendedName>
</protein>
<dbReference type="OMA" id="VHFGQEY"/>
<dbReference type="Proteomes" id="UP000091967">
    <property type="component" value="Unassembled WGS sequence"/>
</dbReference>
<dbReference type="STRING" id="36050.A0A1B8AVE3"/>
<evidence type="ECO:0000313" key="1">
    <source>
        <dbReference type="EMBL" id="OBS24492.1"/>
    </source>
</evidence>